<dbReference type="SUPFAM" id="SSF54593">
    <property type="entry name" value="Glyoxalase/Bleomycin resistance protein/Dihydroxybiphenyl dioxygenase"/>
    <property type="match status" value="1"/>
</dbReference>
<dbReference type="AlphaFoldDB" id="A0A4R2N0X8"/>
<dbReference type="NCBIfam" id="NF008680">
    <property type="entry name" value="PRK11700.1-3"/>
    <property type="match status" value="1"/>
</dbReference>
<dbReference type="InterPro" id="IPR029068">
    <property type="entry name" value="Glyas_Bleomycin-R_OHBP_Dase"/>
</dbReference>
<gene>
    <name evidence="1" type="ORF">EV697_10239</name>
</gene>
<evidence type="ECO:0008006" key="3">
    <source>
        <dbReference type="Google" id="ProtNLM"/>
    </source>
</evidence>
<evidence type="ECO:0000313" key="2">
    <source>
        <dbReference type="Proteomes" id="UP000294841"/>
    </source>
</evidence>
<dbReference type="Pfam" id="PF06185">
    <property type="entry name" value="YecM"/>
    <property type="match status" value="1"/>
</dbReference>
<sequence>MIPPFIISEKIKQRKMQKNNINHPLFEKNSLPLDKFILFEQKILALSKVINVALNKFTIDHIAIRVNHCKSAEQWLTLLLKCGRIISDNIINGRVIYLVQLQQPLYFANQFIDVIELPFPKNKHYPVEDWEHIEVVVPFLANESVSDWVLRMEKQFLWGELKEVHIKVDEPKAEGEIYPNPSIALSFMDKLHNHTCIKVHPYHIKKIIEVFK</sequence>
<reference evidence="1 2" key="1">
    <citation type="submission" date="2019-03" db="EMBL/GenBank/DDBJ databases">
        <title>Genomic Encyclopedia of Type Strains, Phase IV (KMG-IV): sequencing the most valuable type-strain genomes for metagenomic binning, comparative biology and taxonomic classification.</title>
        <authorList>
            <person name="Goeker M."/>
        </authorList>
    </citation>
    <scope>NUCLEOTIDE SEQUENCE [LARGE SCALE GENOMIC DNA]</scope>
    <source>
        <strain evidence="1 2">DSM 28231</strain>
    </source>
</reference>
<comment type="caution">
    <text evidence="1">The sequence shown here is derived from an EMBL/GenBank/DDBJ whole genome shotgun (WGS) entry which is preliminary data.</text>
</comment>
<evidence type="ECO:0000313" key="1">
    <source>
        <dbReference type="EMBL" id="TCP13168.1"/>
    </source>
</evidence>
<keyword evidence="2" id="KW-1185">Reference proteome</keyword>
<dbReference type="GO" id="GO:0005829">
    <property type="term" value="C:cytosol"/>
    <property type="evidence" value="ECO:0007669"/>
    <property type="project" value="TreeGrafter"/>
</dbReference>
<dbReference type="EMBL" id="SLXI01000002">
    <property type="protein sequence ID" value="TCP13168.1"/>
    <property type="molecule type" value="Genomic_DNA"/>
</dbReference>
<dbReference type="Proteomes" id="UP000294841">
    <property type="component" value="Unassembled WGS sequence"/>
</dbReference>
<accession>A0A4R2N0X8</accession>
<dbReference type="InterPro" id="IPR010393">
    <property type="entry name" value="DUF991_YecM-like"/>
</dbReference>
<dbReference type="PANTHER" id="PTHR37519:SF1">
    <property type="entry name" value="DIHYDROXYBIPHENYL DIOXYGENASE DOMAIN-CONTAINING PROTEIN"/>
    <property type="match status" value="1"/>
</dbReference>
<name>A0A4R2N0X8_9PAST</name>
<dbReference type="PANTHER" id="PTHR37519">
    <property type="match status" value="1"/>
</dbReference>
<dbReference type="Gene3D" id="3.10.180.10">
    <property type="entry name" value="2,3-Dihydroxybiphenyl 1,2-Dioxygenase, domain 1"/>
    <property type="match status" value="1"/>
</dbReference>
<proteinExistence type="predicted"/>
<protein>
    <recommendedName>
        <fullName evidence="3">YecM protein</fullName>
    </recommendedName>
</protein>
<organism evidence="1 2">
    <name type="scientific">Bisgaardia hudsonensis</name>
    <dbReference type="NCBI Taxonomy" id="109472"/>
    <lineage>
        <taxon>Bacteria</taxon>
        <taxon>Pseudomonadati</taxon>
        <taxon>Pseudomonadota</taxon>
        <taxon>Gammaproteobacteria</taxon>
        <taxon>Pasteurellales</taxon>
        <taxon>Pasteurellaceae</taxon>
        <taxon>Bisgaardia</taxon>
    </lineage>
</organism>